<proteinExistence type="predicted"/>
<dbReference type="EMBL" id="VFRR01000006">
    <property type="protein sequence ID" value="TPE54312.1"/>
    <property type="molecule type" value="Genomic_DNA"/>
</dbReference>
<name>A0A501WZM1_9GAMM</name>
<dbReference type="Proteomes" id="UP000315901">
    <property type="component" value="Unassembled WGS sequence"/>
</dbReference>
<keyword evidence="3" id="KW-1185">Reference proteome</keyword>
<protein>
    <submittedName>
        <fullName evidence="2">Helix-turn-helix transcriptional regulator</fullName>
    </submittedName>
</protein>
<dbReference type="InterPro" id="IPR010982">
    <property type="entry name" value="Lambda_DNA-bd_dom_sf"/>
</dbReference>
<sequence length="86" mass="9997">MSNRQQLGQKIRDARKQLGKTQKQLAEQTHINKSTLSLIENGHFTGSLDIYERYLDAVGLTLEVSAKRHQLPSWEEIDDLFREEDE</sequence>
<dbReference type="CDD" id="cd00093">
    <property type="entry name" value="HTH_XRE"/>
    <property type="match status" value="1"/>
</dbReference>
<feature type="domain" description="HTH cro/C1-type" evidence="1">
    <location>
        <begin position="11"/>
        <end position="65"/>
    </location>
</feature>
<dbReference type="AlphaFoldDB" id="A0A501WZM1"/>
<organism evidence="2 3">
    <name type="scientific">Maribrevibacterium harenarium</name>
    <dbReference type="NCBI Taxonomy" id="2589817"/>
    <lineage>
        <taxon>Bacteria</taxon>
        <taxon>Pseudomonadati</taxon>
        <taxon>Pseudomonadota</taxon>
        <taxon>Gammaproteobacteria</taxon>
        <taxon>Oceanospirillales</taxon>
        <taxon>Oceanospirillaceae</taxon>
        <taxon>Maribrevibacterium</taxon>
    </lineage>
</organism>
<dbReference type="Gene3D" id="1.10.260.40">
    <property type="entry name" value="lambda repressor-like DNA-binding domains"/>
    <property type="match status" value="1"/>
</dbReference>
<accession>A0A501WZM1</accession>
<dbReference type="Pfam" id="PF12844">
    <property type="entry name" value="HTH_19"/>
    <property type="match status" value="1"/>
</dbReference>
<dbReference type="SUPFAM" id="SSF47413">
    <property type="entry name" value="lambda repressor-like DNA-binding domains"/>
    <property type="match status" value="1"/>
</dbReference>
<dbReference type="InterPro" id="IPR001387">
    <property type="entry name" value="Cro/C1-type_HTH"/>
</dbReference>
<dbReference type="OrthoDB" id="2986852at2"/>
<dbReference type="SMART" id="SM00530">
    <property type="entry name" value="HTH_XRE"/>
    <property type="match status" value="1"/>
</dbReference>
<comment type="caution">
    <text evidence="2">The sequence shown here is derived from an EMBL/GenBank/DDBJ whole genome shotgun (WGS) entry which is preliminary data.</text>
</comment>
<evidence type="ECO:0000259" key="1">
    <source>
        <dbReference type="PROSITE" id="PS50943"/>
    </source>
</evidence>
<evidence type="ECO:0000313" key="3">
    <source>
        <dbReference type="Proteomes" id="UP000315901"/>
    </source>
</evidence>
<dbReference type="PROSITE" id="PS50943">
    <property type="entry name" value="HTH_CROC1"/>
    <property type="match status" value="1"/>
</dbReference>
<reference evidence="2 3" key="1">
    <citation type="submission" date="2019-06" db="EMBL/GenBank/DDBJ databases">
        <title>A novel bacterium of genus Marinomonas, isolated from coastal sand.</title>
        <authorList>
            <person name="Huang H."/>
            <person name="Mo K."/>
            <person name="Hu Y."/>
        </authorList>
    </citation>
    <scope>NUCLEOTIDE SEQUENCE [LARGE SCALE GENOMIC DNA]</scope>
    <source>
        <strain evidence="2 3">HB171799</strain>
    </source>
</reference>
<evidence type="ECO:0000313" key="2">
    <source>
        <dbReference type="EMBL" id="TPE54312.1"/>
    </source>
</evidence>
<gene>
    <name evidence="2" type="ORF">FJM67_05030</name>
</gene>
<dbReference type="RefSeq" id="WP_140587583.1">
    <property type="nucleotide sequence ID" value="NZ_VFRR01000006.1"/>
</dbReference>
<dbReference type="GO" id="GO:0003677">
    <property type="term" value="F:DNA binding"/>
    <property type="evidence" value="ECO:0007669"/>
    <property type="project" value="InterPro"/>
</dbReference>